<proteinExistence type="predicted"/>
<feature type="region of interest" description="Disordered" evidence="1">
    <location>
        <begin position="239"/>
        <end position="258"/>
    </location>
</feature>
<dbReference type="AlphaFoldDB" id="A0A5C6FCL9"/>
<name>A0A5C6FCL9_9BACT</name>
<dbReference type="Proteomes" id="UP000317977">
    <property type="component" value="Unassembled WGS sequence"/>
</dbReference>
<dbReference type="EMBL" id="SJPX01000001">
    <property type="protein sequence ID" value="TWU57846.1"/>
    <property type="molecule type" value="Genomic_DNA"/>
</dbReference>
<dbReference type="Pfam" id="PF07586">
    <property type="entry name" value="HXXSHH"/>
    <property type="match status" value="1"/>
</dbReference>
<dbReference type="RefSeq" id="WP_146532670.1">
    <property type="nucleotide sequence ID" value="NZ_SJPX01000001.1"/>
</dbReference>
<evidence type="ECO:0008006" key="4">
    <source>
        <dbReference type="Google" id="ProtNLM"/>
    </source>
</evidence>
<comment type="caution">
    <text evidence="2">The sequence shown here is derived from an EMBL/GenBank/DDBJ whole genome shotgun (WGS) entry which is preliminary data.</text>
</comment>
<organism evidence="2 3">
    <name type="scientific">Rubripirellula reticaptiva</name>
    <dbReference type="NCBI Taxonomy" id="2528013"/>
    <lineage>
        <taxon>Bacteria</taxon>
        <taxon>Pseudomonadati</taxon>
        <taxon>Planctomycetota</taxon>
        <taxon>Planctomycetia</taxon>
        <taxon>Pirellulales</taxon>
        <taxon>Pirellulaceae</taxon>
        <taxon>Rubripirellula</taxon>
    </lineage>
</organism>
<dbReference type="OrthoDB" id="9146593at2"/>
<gene>
    <name evidence="2" type="ORF">Poly59_07550</name>
</gene>
<dbReference type="InterPro" id="IPR011447">
    <property type="entry name" value="DUF1552"/>
</dbReference>
<evidence type="ECO:0000256" key="1">
    <source>
        <dbReference type="SAM" id="MobiDB-lite"/>
    </source>
</evidence>
<sequence>MALNQQVQFNFRRALDRRTVLRGSGVAMSLPWLTAMQPSFAASDKSAAPKRFVAMTLGLGLVAENLFPDDKGVQYTPSPYLKPLSDLRAKLTVVSGVSHPGVKGGHRAEASILTASPVGTSGKAVNSISIDQLMAKHLGDATRFPSLVLSTSGSSSPCYTESGAMIPPEDSPSRLFAKLFVDESKDQREQQAGRVRQGRSIMDLVGEDAKSLQRDLGLGDRDRLDAYFTSVRQLEKRMEETEKWAKRPKPKVDAKMPRDINDPSDIIAKQKTMCDVIKLALLTDSARFISLHIPGAGGVIPIEGVDEGYHNLSHHGKDEEKLAQLAIVEGAIVAQWGEFIRDLNRSEDGDATLLDHTNVLLTSNLGNASNHDNRNMPVLVAGGGMRHAGHLAFDRNNNYPLPNLFVNFLQNVGMEIDQFATSTGTMNGLG</sequence>
<reference evidence="2 3" key="1">
    <citation type="submission" date="2019-02" db="EMBL/GenBank/DDBJ databases">
        <title>Deep-cultivation of Planctomycetes and their phenomic and genomic characterization uncovers novel biology.</title>
        <authorList>
            <person name="Wiegand S."/>
            <person name="Jogler M."/>
            <person name="Boedeker C."/>
            <person name="Pinto D."/>
            <person name="Vollmers J."/>
            <person name="Rivas-Marin E."/>
            <person name="Kohn T."/>
            <person name="Peeters S.H."/>
            <person name="Heuer A."/>
            <person name="Rast P."/>
            <person name="Oberbeckmann S."/>
            <person name="Bunk B."/>
            <person name="Jeske O."/>
            <person name="Meyerdierks A."/>
            <person name="Storesund J.E."/>
            <person name="Kallscheuer N."/>
            <person name="Luecker S."/>
            <person name="Lage O.M."/>
            <person name="Pohl T."/>
            <person name="Merkel B.J."/>
            <person name="Hornburger P."/>
            <person name="Mueller R.-W."/>
            <person name="Bruemmer F."/>
            <person name="Labrenz M."/>
            <person name="Spormann A.M."/>
            <person name="Op Den Camp H."/>
            <person name="Overmann J."/>
            <person name="Amann R."/>
            <person name="Jetten M.S.M."/>
            <person name="Mascher T."/>
            <person name="Medema M.H."/>
            <person name="Devos D.P."/>
            <person name="Kaster A.-K."/>
            <person name="Ovreas L."/>
            <person name="Rohde M."/>
            <person name="Galperin M.Y."/>
            <person name="Jogler C."/>
        </authorList>
    </citation>
    <scope>NUCLEOTIDE SEQUENCE [LARGE SCALE GENOMIC DNA]</scope>
    <source>
        <strain evidence="2 3">Poly59</strain>
    </source>
</reference>
<protein>
    <recommendedName>
        <fullName evidence="4">DUF1552 domain-containing protein</fullName>
    </recommendedName>
</protein>
<evidence type="ECO:0000313" key="2">
    <source>
        <dbReference type="EMBL" id="TWU57846.1"/>
    </source>
</evidence>
<keyword evidence="3" id="KW-1185">Reference proteome</keyword>
<accession>A0A5C6FCL9</accession>
<evidence type="ECO:0000313" key="3">
    <source>
        <dbReference type="Proteomes" id="UP000317977"/>
    </source>
</evidence>